<evidence type="ECO:0000256" key="1">
    <source>
        <dbReference type="SAM" id="MobiDB-lite"/>
    </source>
</evidence>
<gene>
    <name evidence="2" type="ORF">Q9L58_004059</name>
</gene>
<sequence length="446" mass="50054">MNPSSLAVPQLDEGSCLLQSSALEEIRTTTVPGNVTVFHYAPQPHRAFTSPDDPSNSRVETSGTKTPVVGNLYLESNRSPRIIDPRWIPQRTSDNSGYLTIIDQVGCDVQKAKVFISAVEGVPFAELPSTPPTGASQNSQPSPLLPPSLWNTYSSFPPDPQSVMDSRSLCHRKNESGDPKTPASFITGVSFVASATPKEFLTLFVSIPYLGLGSTVSGCGSRTLRQYRHQLFDKTVSDRSILVHQTWFLLFNNEKIGIFRSQDDKYNTLAPLFPYQQRDGAFHALVHMISNTLTLSETEVLERFRMLVTEWELKYPGSEGPNKKESTTGTPNNEESTPGTAMVELGSYITDLCTMMQVVHSQTKYLENLRQIFQTSYHSDFGRWPHSNEFEIPFMENNKEQMRKVMTSFTTILEQREKFCRELKYLVEELEILQNVVGALDSGNDE</sequence>
<feature type="compositionally biased region" description="Polar residues" evidence="1">
    <location>
        <begin position="52"/>
        <end position="65"/>
    </location>
</feature>
<organism evidence="2 3">
    <name type="scientific">Discina gigas</name>
    <dbReference type="NCBI Taxonomy" id="1032678"/>
    <lineage>
        <taxon>Eukaryota</taxon>
        <taxon>Fungi</taxon>
        <taxon>Dikarya</taxon>
        <taxon>Ascomycota</taxon>
        <taxon>Pezizomycotina</taxon>
        <taxon>Pezizomycetes</taxon>
        <taxon>Pezizales</taxon>
        <taxon>Discinaceae</taxon>
        <taxon>Discina</taxon>
    </lineage>
</organism>
<proteinExistence type="predicted"/>
<evidence type="ECO:0000313" key="2">
    <source>
        <dbReference type="EMBL" id="KAL0636956.1"/>
    </source>
</evidence>
<evidence type="ECO:0000313" key="3">
    <source>
        <dbReference type="Proteomes" id="UP001447188"/>
    </source>
</evidence>
<protein>
    <submittedName>
        <fullName evidence="2">Uncharacterized protein</fullName>
    </submittedName>
</protein>
<dbReference type="EMBL" id="JBBBZM010000041">
    <property type="protein sequence ID" value="KAL0636956.1"/>
    <property type="molecule type" value="Genomic_DNA"/>
</dbReference>
<comment type="caution">
    <text evidence="2">The sequence shown here is derived from an EMBL/GenBank/DDBJ whole genome shotgun (WGS) entry which is preliminary data.</text>
</comment>
<dbReference type="Proteomes" id="UP001447188">
    <property type="component" value="Unassembled WGS sequence"/>
</dbReference>
<feature type="region of interest" description="Disordered" evidence="1">
    <location>
        <begin position="45"/>
        <end position="66"/>
    </location>
</feature>
<name>A0ABR3GMZ0_9PEZI</name>
<accession>A0ABR3GMZ0</accession>
<feature type="region of interest" description="Disordered" evidence="1">
    <location>
        <begin position="317"/>
        <end position="339"/>
    </location>
</feature>
<keyword evidence="3" id="KW-1185">Reference proteome</keyword>
<feature type="region of interest" description="Disordered" evidence="1">
    <location>
        <begin position="128"/>
        <end position="151"/>
    </location>
</feature>
<feature type="compositionally biased region" description="Polar residues" evidence="1">
    <location>
        <begin position="327"/>
        <end position="339"/>
    </location>
</feature>
<reference evidence="2 3" key="1">
    <citation type="submission" date="2024-02" db="EMBL/GenBank/DDBJ databases">
        <title>Discinaceae phylogenomics.</title>
        <authorList>
            <person name="Dirks A.C."/>
            <person name="James T.Y."/>
        </authorList>
    </citation>
    <scope>NUCLEOTIDE SEQUENCE [LARGE SCALE GENOMIC DNA]</scope>
    <source>
        <strain evidence="2 3">ACD0624</strain>
    </source>
</reference>